<name>A0A1M4VNP6_9BACT</name>
<sequence length="36" mass="4205">MVIKCILLNLITVRMKIIYLINHQSVISKFVVFVSK</sequence>
<dbReference type="EMBL" id="FQUC01000002">
    <property type="protein sequence ID" value="SHE70664.1"/>
    <property type="molecule type" value="Genomic_DNA"/>
</dbReference>
<evidence type="ECO:0000313" key="1">
    <source>
        <dbReference type="EMBL" id="SHE70664.1"/>
    </source>
</evidence>
<dbReference type="AlphaFoldDB" id="A0A1M4VNP6"/>
<protein>
    <submittedName>
        <fullName evidence="1">Uncharacterized protein</fullName>
    </submittedName>
</protein>
<proteinExistence type="predicted"/>
<dbReference type="Proteomes" id="UP000184480">
    <property type="component" value="Unassembled WGS sequence"/>
</dbReference>
<reference evidence="2" key="1">
    <citation type="submission" date="2016-11" db="EMBL/GenBank/DDBJ databases">
        <authorList>
            <person name="Varghese N."/>
            <person name="Submissions S."/>
        </authorList>
    </citation>
    <scope>NUCLEOTIDE SEQUENCE [LARGE SCALE GENOMIC DNA]</scope>
    <source>
        <strain evidence="2">DSM 27370</strain>
    </source>
</reference>
<gene>
    <name evidence="1" type="ORF">SAMN05444362_1023</name>
</gene>
<organism evidence="1 2">
    <name type="scientific">Dysgonomonas macrotermitis</name>
    <dbReference type="NCBI Taxonomy" id="1346286"/>
    <lineage>
        <taxon>Bacteria</taxon>
        <taxon>Pseudomonadati</taxon>
        <taxon>Bacteroidota</taxon>
        <taxon>Bacteroidia</taxon>
        <taxon>Bacteroidales</taxon>
        <taxon>Dysgonomonadaceae</taxon>
        <taxon>Dysgonomonas</taxon>
    </lineage>
</organism>
<accession>A0A1M4VNP6</accession>
<keyword evidence="2" id="KW-1185">Reference proteome</keyword>
<evidence type="ECO:0000313" key="2">
    <source>
        <dbReference type="Proteomes" id="UP000184480"/>
    </source>
</evidence>